<accession>A0A450WVK7</accession>
<proteinExistence type="predicted"/>
<protein>
    <submittedName>
        <fullName evidence="1">Uncharacterized protein</fullName>
    </submittedName>
</protein>
<organism evidence="1">
    <name type="scientific">Candidatus Kentrum sp. LFY</name>
    <dbReference type="NCBI Taxonomy" id="2126342"/>
    <lineage>
        <taxon>Bacteria</taxon>
        <taxon>Pseudomonadati</taxon>
        <taxon>Pseudomonadota</taxon>
        <taxon>Gammaproteobacteria</taxon>
        <taxon>Candidatus Kentrum</taxon>
    </lineage>
</organism>
<name>A0A450WVK7_9GAMM</name>
<reference evidence="1" key="1">
    <citation type="submission" date="2019-02" db="EMBL/GenBank/DDBJ databases">
        <authorList>
            <person name="Gruber-Vodicka R. H."/>
            <person name="Seah K. B. B."/>
        </authorList>
    </citation>
    <scope>NUCLEOTIDE SEQUENCE</scope>
    <source>
        <strain evidence="1">BECK_BY7</strain>
    </source>
</reference>
<sequence>MPKDPMNNLLIHENPRVLFRYRKNKNPERTARAKTYPASVLAQNANMFHTFLELYSDID</sequence>
<dbReference type="EMBL" id="CAADFN010000084">
    <property type="protein sequence ID" value="VFK21040.1"/>
    <property type="molecule type" value="Genomic_DNA"/>
</dbReference>
<evidence type="ECO:0000313" key="1">
    <source>
        <dbReference type="EMBL" id="VFK21040.1"/>
    </source>
</evidence>
<dbReference type="AlphaFoldDB" id="A0A450WVK7"/>
<gene>
    <name evidence="1" type="ORF">BECKLFY1418C_GA0070996_10842</name>
</gene>